<feature type="signal peptide" evidence="3">
    <location>
        <begin position="1"/>
        <end position="18"/>
    </location>
</feature>
<feature type="transmembrane region" description="Helical" evidence="2">
    <location>
        <begin position="157"/>
        <end position="176"/>
    </location>
</feature>
<evidence type="ECO:0000256" key="3">
    <source>
        <dbReference type="SAM" id="SignalP"/>
    </source>
</evidence>
<feature type="region of interest" description="Disordered" evidence="1">
    <location>
        <begin position="14"/>
        <end position="153"/>
    </location>
</feature>
<dbReference type="Proteomes" id="UP001339911">
    <property type="component" value="Unassembled WGS sequence"/>
</dbReference>
<evidence type="ECO:0000313" key="4">
    <source>
        <dbReference type="EMBL" id="MEE6311140.1"/>
    </source>
</evidence>
<organism evidence="4 5">
    <name type="scientific">Plantactinospora veratri</name>
    <dbReference type="NCBI Taxonomy" id="1436122"/>
    <lineage>
        <taxon>Bacteria</taxon>
        <taxon>Bacillati</taxon>
        <taxon>Actinomycetota</taxon>
        <taxon>Actinomycetes</taxon>
        <taxon>Micromonosporales</taxon>
        <taxon>Micromonosporaceae</taxon>
        <taxon>Plantactinospora</taxon>
    </lineage>
</organism>
<gene>
    <name evidence="4" type="ORF">V1634_30345</name>
</gene>
<dbReference type="EMBL" id="JAZGQL010000031">
    <property type="protein sequence ID" value="MEE6311140.1"/>
    <property type="molecule type" value="Genomic_DNA"/>
</dbReference>
<proteinExistence type="predicted"/>
<sequence>MRASVLLILITVGLPGCASGTGSGRPPSVRHPVANPTSPAESGRGEPDPGRTEPEPGLTDPSGHGGAAVPASPTDTERGWPGARVRPWHRLPAQGDREEPDGVTIPDPAGDPAGGPDHDHEGHPAPTGPDRAAGTEEHRAGPAPRTGGPPPGYQRSLAYSGLFGLVISAVGLVMVGTRRRYW</sequence>
<feature type="compositionally biased region" description="Basic and acidic residues" evidence="1">
    <location>
        <begin position="43"/>
        <end position="54"/>
    </location>
</feature>
<keyword evidence="2" id="KW-0812">Transmembrane</keyword>
<evidence type="ECO:0000256" key="1">
    <source>
        <dbReference type="SAM" id="MobiDB-lite"/>
    </source>
</evidence>
<reference evidence="4 5" key="1">
    <citation type="submission" date="2024-01" db="EMBL/GenBank/DDBJ databases">
        <title>Genome insights into Plantactinospora veratri sp. nov.</title>
        <authorList>
            <person name="Wang L."/>
        </authorList>
    </citation>
    <scope>NUCLEOTIDE SEQUENCE [LARGE SCALE GENOMIC DNA]</scope>
    <source>
        <strain evidence="4 5">NEAU-FHS4</strain>
    </source>
</reference>
<keyword evidence="2" id="KW-0472">Membrane</keyword>
<keyword evidence="5" id="KW-1185">Reference proteome</keyword>
<evidence type="ECO:0000256" key="2">
    <source>
        <dbReference type="SAM" id="Phobius"/>
    </source>
</evidence>
<accession>A0ABU7SME7</accession>
<comment type="caution">
    <text evidence="4">The sequence shown here is derived from an EMBL/GenBank/DDBJ whole genome shotgun (WGS) entry which is preliminary data.</text>
</comment>
<protein>
    <submittedName>
        <fullName evidence="4">Uncharacterized protein</fullName>
    </submittedName>
</protein>
<feature type="chain" id="PRO_5045098012" evidence="3">
    <location>
        <begin position="19"/>
        <end position="182"/>
    </location>
</feature>
<keyword evidence="3" id="KW-0732">Signal</keyword>
<feature type="compositionally biased region" description="Low complexity" evidence="1">
    <location>
        <begin position="106"/>
        <end position="115"/>
    </location>
</feature>
<evidence type="ECO:0000313" key="5">
    <source>
        <dbReference type="Proteomes" id="UP001339911"/>
    </source>
</evidence>
<keyword evidence="2" id="KW-1133">Transmembrane helix</keyword>
<name>A0ABU7SME7_9ACTN</name>